<dbReference type="GO" id="GO:0140410">
    <property type="term" value="F:monoatomic cation:bicarbonate symporter activity"/>
    <property type="evidence" value="ECO:0007669"/>
    <property type="project" value="TreeGrafter"/>
</dbReference>
<dbReference type="GeneTree" id="ENSGT00940000160335"/>
<dbReference type="AlphaFoldDB" id="A0A3Q2XLT1"/>
<dbReference type="GO" id="GO:0030003">
    <property type="term" value="P:intracellular monoatomic cation homeostasis"/>
    <property type="evidence" value="ECO:0007669"/>
    <property type="project" value="TreeGrafter"/>
</dbReference>
<dbReference type="InterPro" id="IPR003689">
    <property type="entry name" value="ZIP"/>
</dbReference>
<evidence type="ECO:0000313" key="9">
    <source>
        <dbReference type="Proteomes" id="UP000264820"/>
    </source>
</evidence>
<name>A0A3Q2XLT1_HIPCM</name>
<dbReference type="OMA" id="CANCRHT"/>
<evidence type="ECO:0000313" key="8">
    <source>
        <dbReference type="Ensembl" id="ENSHCOP00000004892.1"/>
    </source>
</evidence>
<sequence>KHFQLAISEAPYVTRASPPAESALPDGAPLEEEQQFYIRQLFRRYGQKDRLDFQGFQSMLVSLGLGEVKVVDHGHHHDHAEDDGGHHSERRPSSAPVDLRSSPAPANAKSKRPRKPGRIRGQNKTLSSTAPLSENHDHRNGCLNLTQLLHHYGLSPDSLISPSQFTYLCPALLYQIDSRLCIRHYHQKDVEQEALDNVSSGKLWTWVWGFVSITIISLLSLLGVVLVPILNQSCFKFLLTFLVALAVGTLSGDALLHLLPHVSPGGRRAADFDGVWKGLTALAGIYLLFIFEHCIGMFKHYKDQRTAPKAAADGHKAAQGGRGHGHGHSHGGNCHSDQEMKDAGIASIAWMVIMGDGMHNFSDGLAIGAAFSANLTGGISTSVAVFCHELPHELGDFAVLLKAGMSVKQAIVYNLLSALMAYVGMLIGTAVGQYTHNVTSWIFAITAGMFLYVALVDMLPELLHGDSEVHKRCQLGHFLLQNLGLLTGFGIMLLIAIFEDRIVFDFGF</sequence>
<evidence type="ECO:0000256" key="7">
    <source>
        <dbReference type="SAM" id="Phobius"/>
    </source>
</evidence>
<dbReference type="Pfam" id="PF02535">
    <property type="entry name" value="Zip"/>
    <property type="match status" value="1"/>
</dbReference>
<accession>A0A3Q2XLT1</accession>
<keyword evidence="3 7" id="KW-0812">Transmembrane</keyword>
<feature type="transmembrane region" description="Helical" evidence="7">
    <location>
        <begin position="438"/>
        <end position="459"/>
    </location>
</feature>
<dbReference type="Proteomes" id="UP000264820">
    <property type="component" value="Unplaced"/>
</dbReference>
<dbReference type="InterPro" id="IPR050799">
    <property type="entry name" value="ZIP_Transporter"/>
</dbReference>
<evidence type="ECO:0000256" key="2">
    <source>
        <dbReference type="ARBA" id="ARBA00006939"/>
    </source>
</evidence>
<evidence type="ECO:0000256" key="6">
    <source>
        <dbReference type="SAM" id="MobiDB-lite"/>
    </source>
</evidence>
<feature type="compositionally biased region" description="Basic and acidic residues" evidence="6">
    <location>
        <begin position="75"/>
        <end position="92"/>
    </location>
</feature>
<feature type="region of interest" description="Disordered" evidence="6">
    <location>
        <begin position="312"/>
        <end position="336"/>
    </location>
</feature>
<reference evidence="8" key="1">
    <citation type="submission" date="2025-08" db="UniProtKB">
        <authorList>
            <consortium name="Ensembl"/>
        </authorList>
    </citation>
    <scope>IDENTIFICATION</scope>
</reference>
<dbReference type="PANTHER" id="PTHR12191">
    <property type="entry name" value="SOLUTE CARRIER FAMILY 39"/>
    <property type="match status" value="1"/>
</dbReference>
<dbReference type="GO" id="GO:0005886">
    <property type="term" value="C:plasma membrane"/>
    <property type="evidence" value="ECO:0007669"/>
    <property type="project" value="TreeGrafter"/>
</dbReference>
<feature type="transmembrane region" description="Helical" evidence="7">
    <location>
        <begin position="237"/>
        <end position="259"/>
    </location>
</feature>
<feature type="compositionally biased region" description="Polar residues" evidence="6">
    <location>
        <begin position="122"/>
        <end position="132"/>
    </location>
</feature>
<feature type="region of interest" description="Disordered" evidence="6">
    <location>
        <begin position="75"/>
        <end position="135"/>
    </location>
</feature>
<keyword evidence="9" id="KW-1185">Reference proteome</keyword>
<evidence type="ECO:0000256" key="5">
    <source>
        <dbReference type="ARBA" id="ARBA00023136"/>
    </source>
</evidence>
<evidence type="ECO:0000256" key="3">
    <source>
        <dbReference type="ARBA" id="ARBA00022692"/>
    </source>
</evidence>
<protein>
    <submittedName>
        <fullName evidence="8">Solute carrier family 39 member 10</fullName>
    </submittedName>
</protein>
<keyword evidence="4 7" id="KW-1133">Transmembrane helix</keyword>
<dbReference type="GO" id="GO:0071578">
    <property type="term" value="P:zinc ion import across plasma membrane"/>
    <property type="evidence" value="ECO:0007669"/>
    <property type="project" value="TreeGrafter"/>
</dbReference>
<dbReference type="GO" id="GO:0005385">
    <property type="term" value="F:zinc ion transmembrane transporter activity"/>
    <property type="evidence" value="ECO:0007669"/>
    <property type="project" value="TreeGrafter"/>
</dbReference>
<evidence type="ECO:0000256" key="1">
    <source>
        <dbReference type="ARBA" id="ARBA00004141"/>
    </source>
</evidence>
<feature type="transmembrane region" description="Helical" evidence="7">
    <location>
        <begin position="279"/>
        <end position="298"/>
    </location>
</feature>
<feature type="transmembrane region" description="Helical" evidence="7">
    <location>
        <begin position="411"/>
        <end position="432"/>
    </location>
</feature>
<dbReference type="Ensembl" id="ENSHCOT00000006289.1">
    <property type="protein sequence ID" value="ENSHCOP00000004892.1"/>
    <property type="gene ID" value="ENSHCOG00000006465.1"/>
</dbReference>
<feature type="compositionally biased region" description="Basic residues" evidence="6">
    <location>
        <begin position="109"/>
        <end position="118"/>
    </location>
</feature>
<evidence type="ECO:0000256" key="4">
    <source>
        <dbReference type="ARBA" id="ARBA00022989"/>
    </source>
</evidence>
<reference evidence="8" key="2">
    <citation type="submission" date="2025-09" db="UniProtKB">
        <authorList>
            <consortium name="Ensembl"/>
        </authorList>
    </citation>
    <scope>IDENTIFICATION</scope>
</reference>
<organism evidence="8 9">
    <name type="scientific">Hippocampus comes</name>
    <name type="common">Tiger tail seahorse</name>
    <dbReference type="NCBI Taxonomy" id="109280"/>
    <lineage>
        <taxon>Eukaryota</taxon>
        <taxon>Metazoa</taxon>
        <taxon>Chordata</taxon>
        <taxon>Craniata</taxon>
        <taxon>Vertebrata</taxon>
        <taxon>Euteleostomi</taxon>
        <taxon>Actinopterygii</taxon>
        <taxon>Neopterygii</taxon>
        <taxon>Teleostei</taxon>
        <taxon>Neoteleostei</taxon>
        <taxon>Acanthomorphata</taxon>
        <taxon>Syngnathiaria</taxon>
        <taxon>Syngnathiformes</taxon>
        <taxon>Syngnathoidei</taxon>
        <taxon>Syngnathidae</taxon>
        <taxon>Hippocampus</taxon>
    </lineage>
</organism>
<proteinExistence type="inferred from homology"/>
<comment type="subcellular location">
    <subcellularLocation>
        <location evidence="1">Membrane</location>
        <topology evidence="1">Multi-pass membrane protein</topology>
    </subcellularLocation>
</comment>
<comment type="similarity">
    <text evidence="2">Belongs to the ZIP transporter (TC 2.A.5) family.</text>
</comment>
<keyword evidence="5 7" id="KW-0472">Membrane</keyword>
<feature type="transmembrane region" description="Helical" evidence="7">
    <location>
        <begin position="206"/>
        <end position="230"/>
    </location>
</feature>
<dbReference type="PANTHER" id="PTHR12191:SF14">
    <property type="entry name" value="ZINC TRANSPORTER ZIP10"/>
    <property type="match status" value="1"/>
</dbReference>
<feature type="transmembrane region" description="Helical" evidence="7">
    <location>
        <begin position="479"/>
        <end position="498"/>
    </location>
</feature>